<proteinExistence type="predicted"/>
<evidence type="ECO:0000256" key="1">
    <source>
        <dbReference type="SAM" id="MobiDB-lite"/>
    </source>
</evidence>
<sequence length="170" mass="19328">MFKLNKQLLMGIAAIGISTMGIVGYSSVAFSNDYSPPTAEQRAKFAAHMQQREAKLHDELKLTPAQEGAWKTFTDQEKSMFDKSAMHHPDKQDMAKMTAPERMDQRMEFMKKMQERMAEQSANLKKFYAVLTPEQQKIMDQHFSHEQHEHFGHHGDAPGMGNGPTNGTKN</sequence>
<feature type="compositionally biased region" description="Basic and acidic residues" evidence="1">
    <location>
        <begin position="144"/>
        <end position="156"/>
    </location>
</feature>
<dbReference type="KEGG" id="sniv:SFSGTM_09120"/>
<dbReference type="RefSeq" id="WP_162084160.1">
    <property type="nucleotide sequence ID" value="NZ_AP021881.1"/>
</dbReference>
<evidence type="ECO:0000313" key="3">
    <source>
        <dbReference type="Proteomes" id="UP000463939"/>
    </source>
</evidence>
<dbReference type="Pfam" id="PF07813">
    <property type="entry name" value="LTXXQ"/>
    <property type="match status" value="1"/>
</dbReference>
<evidence type="ECO:0008006" key="4">
    <source>
        <dbReference type="Google" id="ProtNLM"/>
    </source>
</evidence>
<keyword evidence="3" id="KW-1185">Reference proteome</keyword>
<dbReference type="Gene3D" id="1.20.120.1490">
    <property type="match status" value="1"/>
</dbReference>
<accession>A0A809RH80</accession>
<dbReference type="EMBL" id="AP021881">
    <property type="protein sequence ID" value="BBP00204.1"/>
    <property type="molecule type" value="Genomic_DNA"/>
</dbReference>
<dbReference type="InterPro" id="IPR012899">
    <property type="entry name" value="LTXXQ"/>
</dbReference>
<protein>
    <recommendedName>
        <fullName evidence="4">LTXXQ motif family protein</fullName>
    </recommendedName>
</protein>
<feature type="region of interest" description="Disordered" evidence="1">
    <location>
        <begin position="144"/>
        <end position="170"/>
    </location>
</feature>
<evidence type="ECO:0000313" key="2">
    <source>
        <dbReference type="EMBL" id="BBP00204.1"/>
    </source>
</evidence>
<dbReference type="AlphaFoldDB" id="A0A809RH80"/>
<name>A0A809RH80_9PROT</name>
<gene>
    <name evidence="2" type="ORF">SFSGTM_09120</name>
</gene>
<dbReference type="GO" id="GO:0042597">
    <property type="term" value="C:periplasmic space"/>
    <property type="evidence" value="ECO:0007669"/>
    <property type="project" value="InterPro"/>
</dbReference>
<reference evidence="3" key="1">
    <citation type="submission" date="2019-11" db="EMBL/GenBank/DDBJ databases">
        <title>Isolation and characterization of a novel species in the genus Sulfuriferula.</title>
        <authorList>
            <person name="Mochizuki J."/>
            <person name="Kojima H."/>
            <person name="Fukui M."/>
        </authorList>
    </citation>
    <scope>NUCLEOTIDE SEQUENCE [LARGE SCALE GENOMIC DNA]</scope>
    <source>
        <strain evidence="3">SGTM</strain>
    </source>
</reference>
<dbReference type="Proteomes" id="UP000463939">
    <property type="component" value="Chromosome"/>
</dbReference>
<organism evidence="2 3">
    <name type="scientific">Sulfuriferula nivalis</name>
    <dbReference type="NCBI Taxonomy" id="2675298"/>
    <lineage>
        <taxon>Bacteria</taxon>
        <taxon>Pseudomonadati</taxon>
        <taxon>Pseudomonadota</taxon>
        <taxon>Betaproteobacteria</taxon>
        <taxon>Nitrosomonadales</taxon>
        <taxon>Sulfuricellaceae</taxon>
        <taxon>Sulfuriferula</taxon>
    </lineage>
</organism>